<dbReference type="InterPro" id="IPR051838">
    <property type="entry name" value="ARTD_PARP"/>
</dbReference>
<reference evidence="7 8" key="1">
    <citation type="submission" date="2024-02" db="EMBL/GenBank/DDBJ databases">
        <title>A draft genome for the cacao thread blight pathogen Marasmius crinis-equi.</title>
        <authorList>
            <person name="Cohen S.P."/>
            <person name="Baruah I.K."/>
            <person name="Amoako-Attah I."/>
            <person name="Bukari Y."/>
            <person name="Meinhardt L.W."/>
            <person name="Bailey B.A."/>
        </authorList>
    </citation>
    <scope>NUCLEOTIDE SEQUENCE [LARGE SCALE GENOMIC DNA]</scope>
    <source>
        <strain evidence="7 8">GH-76</strain>
    </source>
</reference>
<dbReference type="InterPro" id="IPR000608">
    <property type="entry name" value="UBC"/>
</dbReference>
<evidence type="ECO:0000313" key="7">
    <source>
        <dbReference type="EMBL" id="KAL0572423.1"/>
    </source>
</evidence>
<feature type="compositionally biased region" description="Acidic residues" evidence="5">
    <location>
        <begin position="372"/>
        <end position="385"/>
    </location>
</feature>
<feature type="region of interest" description="Disordered" evidence="5">
    <location>
        <begin position="851"/>
        <end position="874"/>
    </location>
</feature>
<protein>
    <recommendedName>
        <fullName evidence="6">UBC core domain-containing protein</fullName>
    </recommendedName>
</protein>
<evidence type="ECO:0000256" key="2">
    <source>
        <dbReference type="ARBA" id="ARBA00022679"/>
    </source>
</evidence>
<keyword evidence="4" id="KW-0520">NAD</keyword>
<feature type="region of interest" description="Disordered" evidence="5">
    <location>
        <begin position="1"/>
        <end position="60"/>
    </location>
</feature>
<feature type="compositionally biased region" description="Acidic residues" evidence="5">
    <location>
        <begin position="12"/>
        <end position="23"/>
    </location>
</feature>
<dbReference type="Pfam" id="PF00179">
    <property type="entry name" value="UQ_con"/>
    <property type="match status" value="1"/>
</dbReference>
<evidence type="ECO:0000256" key="4">
    <source>
        <dbReference type="ARBA" id="ARBA00023027"/>
    </source>
</evidence>
<feature type="compositionally biased region" description="Polar residues" evidence="5">
    <location>
        <begin position="38"/>
        <end position="52"/>
    </location>
</feature>
<comment type="caution">
    <text evidence="7">The sequence shown here is derived from an EMBL/GenBank/DDBJ whole genome shotgun (WGS) entry which is preliminary data.</text>
</comment>
<dbReference type="CDD" id="cd23802">
    <property type="entry name" value="UBCc_UBE2Q"/>
    <property type="match status" value="1"/>
</dbReference>
<proteinExistence type="predicted"/>
<feature type="region of interest" description="Disordered" evidence="5">
    <location>
        <begin position="362"/>
        <end position="387"/>
    </location>
</feature>
<feature type="domain" description="UBC core" evidence="6">
    <location>
        <begin position="998"/>
        <end position="1171"/>
    </location>
</feature>
<keyword evidence="3" id="KW-0548">Nucleotidyltransferase</keyword>
<evidence type="ECO:0000259" key="6">
    <source>
        <dbReference type="PROSITE" id="PS50127"/>
    </source>
</evidence>
<evidence type="ECO:0000256" key="3">
    <source>
        <dbReference type="ARBA" id="ARBA00022695"/>
    </source>
</evidence>
<keyword evidence="8" id="KW-1185">Reference proteome</keyword>
<sequence>MPPTRAKKAAEDIIEISDSDSEPTADSHPYKRRKVLQDPQSKSMASALATKNENLKGRRRFKADLEDMKEASKTGFDVKDLKAARVQPGDDEGSFEVFVETKTGEAIVSFNVLVSDTADYPKDHNCFAHTMDSDPPSNIQDVIENISTLPARTIAETIEGTLSNLSKAMDTGDAAIDSGNEEDDEVDYDAFLDDDFEDYASSSSKSKIQISRMQHDFIDTVASLYRPGLIRFGHDDFCISVSLSVVKLAESIPPRALMAWDKRLLSRSQHLVLLVSGFGGAYPSPDYTAAAIKTQQSGAAQTPLRFKVGLSGKYKPGTEQAREVHRSFGLITKDAEDDLRAQKEKERQEALAAIYAWDGEGEDPMLTTEIPPLEEPEEEEEEDEERFDRFSMSSSLESLMDQYFLKLVKIRRKHGIGWAGAELVLWEVEKNQIPEEDVVKLRLKAIIAADKEERNFSAVKNLPHDPLAGLDPGEDVNVPLTAFSYLIRRLALCTRYCLVCHSKLQTDYEALKPYVCDSKLCAYQYYSLNKGPSLEYEIIHNPRSVDLLVSLTFVSAAEGVLDDPFPVGIGLQVSTPDVSKTVDPALARGHMSAMAVGFAHPQTQPQPVVAAQADTPLPADGLHDFDQLSQRQMRASIVQLIDTLPSIDDMRKHLLQKHGARKSKPKLVDCDPTVLPAAWQLLRWIIGSCTAYLDEIKDPSERIKNIDPAWRQYRFSVGSPDAEARFKNAVEEAKAVDPNCHNFPSLFVRLILVAPREGFTDAPAVGFPRLSSEELALGVYMAKEGSVSMGSYSSGARTGWRRSKLGPTNCTALVEVVNQPDQFVSQTPYFVVQHTHWLVCRYLLVKTSSGLDPSTSSSNAGQNRTAVPDHDAPYVKLDPKHKITLSSKPIEVPDPTHKLAVLLQARRDEIEQHQDEPDENDREVFEYTENATTEKGKAKEDPYDVDMDFEMADASAADSSSRQPKAQGRPADDWVHDAEYVEQAVSHLMPPPTNASPAATMAVQRELKHMLKEQENCASYKELGWYMPPDLIGDNLFQWIVEMHSFDETLPIAKDLKREGVNSVIFEIRFPPDFPLSPPFFRIITPRFLPFIQGGGGHVTGGGSICMDLLTASGWLPSYSIAAILIQIKLAISNPDPRPARLAGGDSWKRPYQVFEALEGYKRAATTHGWQIGSLGNKADTFLEEYQSNMHFNIRT</sequence>
<dbReference type="InterPro" id="IPR016135">
    <property type="entry name" value="UBQ-conjugating_enzyme/RWD"/>
</dbReference>
<dbReference type="SUPFAM" id="SSF54495">
    <property type="entry name" value="UBC-like"/>
    <property type="match status" value="1"/>
</dbReference>
<keyword evidence="1" id="KW-0328">Glycosyltransferase</keyword>
<dbReference type="SMART" id="SM00212">
    <property type="entry name" value="UBCc"/>
    <property type="match status" value="1"/>
</dbReference>
<dbReference type="Gene3D" id="3.10.110.10">
    <property type="entry name" value="Ubiquitin Conjugating Enzyme"/>
    <property type="match status" value="1"/>
</dbReference>
<dbReference type="PANTHER" id="PTHR21328">
    <property type="entry name" value="POLY ADP-RIBOSE POLYMERASE FAMILY, MEMBER PARP"/>
    <property type="match status" value="1"/>
</dbReference>
<evidence type="ECO:0000256" key="5">
    <source>
        <dbReference type="SAM" id="MobiDB-lite"/>
    </source>
</evidence>
<gene>
    <name evidence="7" type="ORF">V5O48_009541</name>
</gene>
<evidence type="ECO:0000256" key="1">
    <source>
        <dbReference type="ARBA" id="ARBA00022676"/>
    </source>
</evidence>
<dbReference type="EMBL" id="JBAHYK010000631">
    <property type="protein sequence ID" value="KAL0572423.1"/>
    <property type="molecule type" value="Genomic_DNA"/>
</dbReference>
<organism evidence="7 8">
    <name type="scientific">Marasmius crinis-equi</name>
    <dbReference type="NCBI Taxonomy" id="585013"/>
    <lineage>
        <taxon>Eukaryota</taxon>
        <taxon>Fungi</taxon>
        <taxon>Dikarya</taxon>
        <taxon>Basidiomycota</taxon>
        <taxon>Agaricomycotina</taxon>
        <taxon>Agaricomycetes</taxon>
        <taxon>Agaricomycetidae</taxon>
        <taxon>Agaricales</taxon>
        <taxon>Marasmiineae</taxon>
        <taxon>Marasmiaceae</taxon>
        <taxon>Marasmius</taxon>
    </lineage>
</organism>
<dbReference type="Proteomes" id="UP001465976">
    <property type="component" value="Unassembled WGS sequence"/>
</dbReference>
<name>A0ABR3FB15_9AGAR</name>
<keyword evidence="2" id="KW-0808">Transferase</keyword>
<dbReference type="PROSITE" id="PS50127">
    <property type="entry name" value="UBC_2"/>
    <property type="match status" value="1"/>
</dbReference>
<accession>A0ABR3FB15</accession>
<evidence type="ECO:0000313" key="8">
    <source>
        <dbReference type="Proteomes" id="UP001465976"/>
    </source>
</evidence>